<feature type="domain" description="Reverse transcriptase" evidence="1">
    <location>
        <begin position="361"/>
        <end position="635"/>
    </location>
</feature>
<keyword evidence="3" id="KW-1185">Reference proteome</keyword>
<evidence type="ECO:0000259" key="1">
    <source>
        <dbReference type="PROSITE" id="PS50878"/>
    </source>
</evidence>
<dbReference type="Ensembl" id="ENSPMRT00000005080.1">
    <property type="protein sequence ID" value="ENSPMRP00000004768.1"/>
    <property type="gene ID" value="ENSPMRG00000003268.1"/>
</dbReference>
<reference evidence="2" key="3">
    <citation type="submission" date="2025-09" db="UniProtKB">
        <authorList>
            <consortium name="Ensembl"/>
        </authorList>
    </citation>
    <scope>IDENTIFICATION</scope>
</reference>
<dbReference type="Proteomes" id="UP000472272">
    <property type="component" value="Chromosome 3"/>
</dbReference>
<accession>A0A670HYL3</accession>
<dbReference type="PANTHER" id="PTHR31635:SF196">
    <property type="entry name" value="REVERSE TRANSCRIPTASE DOMAIN-CONTAINING PROTEIN-RELATED"/>
    <property type="match status" value="1"/>
</dbReference>
<dbReference type="InterPro" id="IPR000477">
    <property type="entry name" value="RT_dom"/>
</dbReference>
<dbReference type="PANTHER" id="PTHR31635">
    <property type="entry name" value="REVERSE TRANSCRIPTASE DOMAIN-CONTAINING PROTEIN-RELATED"/>
    <property type="match status" value="1"/>
</dbReference>
<dbReference type="AlphaFoldDB" id="A0A670HYL3"/>
<name>A0A670HYL3_PODMU</name>
<evidence type="ECO:0000313" key="2">
    <source>
        <dbReference type="Ensembl" id="ENSPMRP00000004768.1"/>
    </source>
</evidence>
<dbReference type="OMA" id="HAYLWLE"/>
<dbReference type="Pfam" id="PF00078">
    <property type="entry name" value="RVT_1"/>
    <property type="match status" value="1"/>
</dbReference>
<reference evidence="2" key="2">
    <citation type="submission" date="2025-08" db="UniProtKB">
        <authorList>
            <consortium name="Ensembl"/>
        </authorList>
    </citation>
    <scope>IDENTIFICATION</scope>
</reference>
<evidence type="ECO:0000313" key="3">
    <source>
        <dbReference type="Proteomes" id="UP000472272"/>
    </source>
</evidence>
<proteinExistence type="predicted"/>
<dbReference type="InterPro" id="IPR036691">
    <property type="entry name" value="Endo/exonu/phosph_ase_sf"/>
</dbReference>
<dbReference type="CDD" id="cd01650">
    <property type="entry name" value="RT_nLTR_like"/>
    <property type="match status" value="1"/>
</dbReference>
<dbReference type="PROSITE" id="PS50878">
    <property type="entry name" value="RT_POL"/>
    <property type="match status" value="1"/>
</dbReference>
<dbReference type="Gene3D" id="3.60.10.10">
    <property type="entry name" value="Endonuclease/exonuclease/phosphatase"/>
    <property type="match status" value="1"/>
</dbReference>
<dbReference type="SUPFAM" id="SSF56219">
    <property type="entry name" value="DNase I-like"/>
    <property type="match status" value="1"/>
</dbReference>
<protein>
    <recommendedName>
        <fullName evidence="1">Reverse transcriptase domain-containing protein</fullName>
    </recommendedName>
</protein>
<reference evidence="2 3" key="1">
    <citation type="journal article" date="2019" name="Proc. Natl. Acad. Sci. U.S.A.">
        <title>Regulatory changes in pterin and carotenoid genes underlie balanced color polymorphisms in the wall lizard.</title>
        <authorList>
            <person name="Andrade P."/>
            <person name="Pinho C."/>
            <person name="Perez I de Lanuza G."/>
            <person name="Afonso S."/>
            <person name="Brejcha J."/>
            <person name="Rubin C.J."/>
            <person name="Wallerman O."/>
            <person name="Pereira P."/>
            <person name="Sabatino S.J."/>
            <person name="Bellati A."/>
            <person name="Pellitteri-Rosa D."/>
            <person name="Bosakova Z."/>
            <person name="Bunikis I."/>
            <person name="Carretero M.A."/>
            <person name="Feiner N."/>
            <person name="Marsik P."/>
            <person name="Pauperio F."/>
            <person name="Salvi D."/>
            <person name="Soler L."/>
            <person name="While G.M."/>
            <person name="Uller T."/>
            <person name="Font E."/>
            <person name="Andersson L."/>
            <person name="Carneiro M."/>
        </authorList>
    </citation>
    <scope>NUCLEOTIDE SEQUENCE</scope>
</reference>
<dbReference type="GeneTree" id="ENSGT01150000286916"/>
<dbReference type="SUPFAM" id="SSF56672">
    <property type="entry name" value="DNA/RNA polymerases"/>
    <property type="match status" value="1"/>
</dbReference>
<organism evidence="2 3">
    <name type="scientific">Podarcis muralis</name>
    <name type="common">Wall lizard</name>
    <name type="synonym">Lacerta muralis</name>
    <dbReference type="NCBI Taxonomy" id="64176"/>
    <lineage>
        <taxon>Eukaryota</taxon>
        <taxon>Metazoa</taxon>
        <taxon>Chordata</taxon>
        <taxon>Craniata</taxon>
        <taxon>Vertebrata</taxon>
        <taxon>Euteleostomi</taxon>
        <taxon>Lepidosauria</taxon>
        <taxon>Squamata</taxon>
        <taxon>Bifurcata</taxon>
        <taxon>Unidentata</taxon>
        <taxon>Episquamata</taxon>
        <taxon>Laterata</taxon>
        <taxon>Lacertibaenia</taxon>
        <taxon>Lacertidae</taxon>
        <taxon>Podarcis</taxon>
    </lineage>
</organism>
<sequence>MILMGDMNGVISLEFDRLREEGVSREGKLPKTFFTMTKNFNLIDIWRLRHPLEKQFTFYSEPNQSLSRIDQIWVSNELTPRIRQIEIQPKTISDHNPIKMEIKGYEERSFRWRLNDYLLDDQKLIQEAKKKLTEYFLDNMNKGTKMNVVWDASKAVIRGFFIQQNAIRNKNRERGRMEILKQIMDNETKLIKNPNSLKIKENIKVLQTQFAMIIDREVEWNIKRLRQKNFEFANKSGRWLAWQIRKRKEQSTINKIFLDGEEVENPKAIRKGFLDFYKHLYNNREKNNMKKIERFLKEKSVQKIPTDKKDRLNAPIVNEEIIDIIKELKKGKAPGPDGLTSSYYKELRHAIIVPLKEVMNNILKKQEIPGTWKEAFITLIPKQDSDLTQVKNYRPISLLNTDYKIFAGILAKRLKKILQEVIHVDQAGFLPGRQMKDNVRNIINILEYLSARNEKQALLMFVDAEKAFDNLSWEFMLKNLEMMEVGNDFYNGIRAIYSEQRAKLIVNNIHTEEFKILKGTRQGCPLSPLLFITVLEVLLGSIRNNDKIKGVTVGKNEYKVKAFADDIVITIEEPKNSLNEVLEEIDQFGRVAGFTLNKKKTKIMVKNIDQGTMEELQRESGIDMAKKVKYLGIWLTSKNIDLYQNNYIQVWNGIKKDLETWGRMKLSFWGRISMIKMCVLPKMIFLFQMIPIIRGTSVFKEWQRTLTRYIWQGKKPRIQFKLLTDAKERGGFAMPDLKLYYEASSLCWLKEWIKLNNNKLLDLEGFDNRFGWHAYLWLEKRKVHKGFINHVIRGSLIEVWDRYKNILEFKVPHWLSPLEVMSVKKINMRPNWITYGELVVKEGEKWKFRPYEQVKDQVYDWLHYFQANAMFNKDLKERGYIEKASKFQLEIIDNDDKIISKMYRILLEWQTKDEEVKAVMIKWARDFGYNIQLEDWEKVWNENMKFTACTALKENIMKMVYRWYITPTKLAKMYKTCNRCWKCKEKEGSFFHMWWDCRKVRGFWDLIYGELKRMLKYSFVKKPESFLLGITGREIRRRDHKLFQYAVTAARTLMAQRWRQEELPTLHEWRMKLTDYAELDKMTGRIRYQKDQKFTEDWEKFAEYLGTVCDQQTTLVGFKETL</sequence>
<dbReference type="InterPro" id="IPR043502">
    <property type="entry name" value="DNA/RNA_pol_sf"/>
</dbReference>